<dbReference type="Proteomes" id="UP000515135">
    <property type="component" value="Unplaced"/>
</dbReference>
<evidence type="ECO:0000256" key="1">
    <source>
        <dbReference type="PROSITE-ProRule" id="PRU00196"/>
    </source>
</evidence>
<dbReference type="GO" id="GO:0016020">
    <property type="term" value="C:membrane"/>
    <property type="evidence" value="ECO:0007669"/>
    <property type="project" value="InterPro"/>
</dbReference>
<organism evidence="3 4">
    <name type="scientific">Branchiostoma belcheri</name>
    <name type="common">Amphioxus</name>
    <dbReference type="NCBI Taxonomy" id="7741"/>
    <lineage>
        <taxon>Eukaryota</taxon>
        <taxon>Metazoa</taxon>
        <taxon>Chordata</taxon>
        <taxon>Cephalochordata</taxon>
        <taxon>Leptocardii</taxon>
        <taxon>Amphioxiformes</taxon>
        <taxon>Branchiostomatidae</taxon>
        <taxon>Branchiostoma</taxon>
    </lineage>
</organism>
<sequence>PKPCGNFPWDTDDVTVSCNYTYTDVKQWGSTEPPIVLQGRCTVTCLPEADMLVGPPYSDDSYGYGVEDGAYYCNVGNSTWMGAEPVCLGGYDNSNVITDDTNTVRLVGGEFYGCVELYDDVTRQWGPVRGWSAYRQDRMSWADLACRNLGFREGLATAAYRLTTSGDVSSSWVSPLQYHYRQSHPFYPSTVPKFVVSQTLPQWENATLHDAIDRVVRGPCPDNDWRCSSDYRTMCLACAAERTQGPTPCGDFPWDTDDVTVSCDYTYTDVKRPWSRNPLVLQGRCTVTCPPEADMLVGPVSNPYGDAYGLKDGAYYCNVGNSTWVGSEPVCLGKAFT</sequence>
<dbReference type="PROSITE" id="PS50287">
    <property type="entry name" value="SRCR_2"/>
    <property type="match status" value="1"/>
</dbReference>
<proteinExistence type="predicted"/>
<dbReference type="AlphaFoldDB" id="A0A6P4YFR1"/>
<dbReference type="RefSeq" id="XP_019617617.1">
    <property type="nucleotide sequence ID" value="XM_019762058.1"/>
</dbReference>
<reference evidence="4" key="1">
    <citation type="submission" date="2025-08" db="UniProtKB">
        <authorList>
            <consortium name="RefSeq"/>
        </authorList>
    </citation>
    <scope>IDENTIFICATION</scope>
    <source>
        <tissue evidence="4">Gonad</tissue>
    </source>
</reference>
<feature type="non-terminal residue" evidence="4">
    <location>
        <position position="1"/>
    </location>
</feature>
<feature type="domain" description="SRCR" evidence="2">
    <location>
        <begin position="104"/>
        <end position="264"/>
    </location>
</feature>
<gene>
    <name evidence="4" type="primary">LOC109464941</name>
</gene>
<protein>
    <submittedName>
        <fullName evidence="4">Uncharacterized protein LOC109464941</fullName>
    </submittedName>
</protein>
<feature type="non-terminal residue" evidence="4">
    <location>
        <position position="337"/>
    </location>
</feature>
<evidence type="ECO:0000313" key="4">
    <source>
        <dbReference type="RefSeq" id="XP_019617617.1"/>
    </source>
</evidence>
<name>A0A6P4YFR1_BRABE</name>
<comment type="caution">
    <text evidence="1">Lacks conserved residue(s) required for the propagation of feature annotation.</text>
</comment>
<accession>A0A6P4YFR1</accession>
<dbReference type="OrthoDB" id="10429238at2759"/>
<evidence type="ECO:0000259" key="2">
    <source>
        <dbReference type="PROSITE" id="PS50287"/>
    </source>
</evidence>
<evidence type="ECO:0000313" key="3">
    <source>
        <dbReference type="Proteomes" id="UP000515135"/>
    </source>
</evidence>
<dbReference type="InterPro" id="IPR001190">
    <property type="entry name" value="SRCR"/>
</dbReference>
<dbReference type="GeneID" id="109464941"/>
<keyword evidence="3" id="KW-1185">Reference proteome</keyword>
<dbReference type="KEGG" id="bbel:109464941"/>